<dbReference type="RefSeq" id="XP_013382777.1">
    <property type="nucleotide sequence ID" value="XM_013527323.1"/>
</dbReference>
<evidence type="ECO:0000256" key="1">
    <source>
        <dbReference type="ARBA" id="ARBA00022729"/>
    </source>
</evidence>
<dbReference type="AlphaFoldDB" id="A0A1S3H9T2"/>
<name>A0A1S3H9T2_LINAN</name>
<sequence>MTLRDEDRILHGTATFQLIVRPSDLSRHSSKFGVQSSKFELQRERVKNNITTSHTSPTDAMWRVVILLTLVTVTWAQPQYPGNLTYCAVGAQALKTAFTATSNVATLNLTQLIGELTEVANRTQNMNITVERITEQRQLFQQIRDVVQVMKENADWYLACLEASDQAGGPAALAMLTSHSAAIASLLTKLDVQIGSLDDRINAQSAEPIFRRRRQLTQTEEEETVVRKKRQFAQEEEEDLSRLLQILSNFLEQMELFLQLLIGPRALIGCRASPDSISVTVYDGVGFDVVNAYVLNKKSVEDCRASAGDGTISNPFTLSLVPSGPCGITGSGTNADPYTVKVLAVRSDIIESRRDVVFDVICTGPTSQQVLAGIEVSDVTFNQGRAETRTENVMLEVIDGGGNAVTTCALGEDIRLRLTLVPSTTARGVRAINVASSPSSDPTAATVNLLANGCPVSSNPPAAVLAAGFNAVAPNPGNVVISGVFKCYKFPDVTTLRFEAEIQFCTADNDQSCTTQPACGVRKRSVTEEKSESVSATVTVYVNEEARAAAAGGGNSTATLTTSRPAPAEKLNIWTSTAFIATLCGCAVLMLLVMLMAALVILRSRSRVDKS</sequence>
<protein>
    <submittedName>
        <fullName evidence="5">Uncharacterized protein LOC106153399</fullName>
    </submittedName>
</protein>
<dbReference type="PANTHER" id="PTHR22907">
    <property type="entry name" value="GH04558P"/>
    <property type="match status" value="1"/>
</dbReference>
<organism evidence="4 5">
    <name type="scientific">Lingula anatina</name>
    <name type="common">Brachiopod</name>
    <name type="synonym">Lingula unguis</name>
    <dbReference type="NCBI Taxonomy" id="7574"/>
    <lineage>
        <taxon>Eukaryota</taxon>
        <taxon>Metazoa</taxon>
        <taxon>Spiralia</taxon>
        <taxon>Lophotrochozoa</taxon>
        <taxon>Brachiopoda</taxon>
        <taxon>Linguliformea</taxon>
        <taxon>Lingulata</taxon>
        <taxon>Lingulida</taxon>
        <taxon>Linguloidea</taxon>
        <taxon>Lingulidae</taxon>
        <taxon>Lingula</taxon>
    </lineage>
</organism>
<feature type="transmembrane region" description="Helical" evidence="2">
    <location>
        <begin position="573"/>
        <end position="602"/>
    </location>
</feature>
<evidence type="ECO:0000256" key="2">
    <source>
        <dbReference type="SAM" id="Phobius"/>
    </source>
</evidence>
<keyword evidence="4" id="KW-1185">Reference proteome</keyword>
<dbReference type="KEGG" id="lak:106153399"/>
<dbReference type="InParanoid" id="A0A1S3H9T2"/>
<gene>
    <name evidence="5" type="primary">LOC106153399</name>
</gene>
<evidence type="ECO:0000259" key="3">
    <source>
        <dbReference type="PROSITE" id="PS51034"/>
    </source>
</evidence>
<keyword evidence="1" id="KW-0732">Signal</keyword>
<feature type="domain" description="ZP" evidence="3">
    <location>
        <begin position="271"/>
        <end position="520"/>
    </location>
</feature>
<keyword evidence="2" id="KW-0472">Membrane</keyword>
<proteinExistence type="predicted"/>
<evidence type="ECO:0000313" key="4">
    <source>
        <dbReference type="Proteomes" id="UP000085678"/>
    </source>
</evidence>
<dbReference type="PROSITE" id="PS51034">
    <property type="entry name" value="ZP_2"/>
    <property type="match status" value="1"/>
</dbReference>
<keyword evidence="2" id="KW-0812">Transmembrane</keyword>
<dbReference type="GeneID" id="106153399"/>
<dbReference type="Proteomes" id="UP000085678">
    <property type="component" value="Unplaced"/>
</dbReference>
<dbReference type="PANTHER" id="PTHR22907:SF54">
    <property type="entry name" value="GH04558P"/>
    <property type="match status" value="1"/>
</dbReference>
<evidence type="ECO:0000313" key="5">
    <source>
        <dbReference type="RefSeq" id="XP_013382777.1"/>
    </source>
</evidence>
<dbReference type="InterPro" id="IPR051962">
    <property type="entry name" value="Cuticlin"/>
</dbReference>
<dbReference type="InterPro" id="IPR001507">
    <property type="entry name" value="ZP_dom"/>
</dbReference>
<reference evidence="5" key="1">
    <citation type="submission" date="2025-08" db="UniProtKB">
        <authorList>
            <consortium name="RefSeq"/>
        </authorList>
    </citation>
    <scope>IDENTIFICATION</scope>
    <source>
        <tissue evidence="5">Gonads</tissue>
    </source>
</reference>
<accession>A0A1S3H9T2</accession>
<keyword evidence="2" id="KW-1133">Transmembrane helix</keyword>